<gene>
    <name evidence="2" type="ORF">JCGZ_06626</name>
</gene>
<feature type="region of interest" description="Disordered" evidence="1">
    <location>
        <begin position="121"/>
        <end position="160"/>
    </location>
</feature>
<feature type="compositionally biased region" description="Basic and acidic residues" evidence="1">
    <location>
        <begin position="133"/>
        <end position="146"/>
    </location>
</feature>
<organism evidence="2 3">
    <name type="scientific">Jatropha curcas</name>
    <name type="common">Barbados nut</name>
    <dbReference type="NCBI Taxonomy" id="180498"/>
    <lineage>
        <taxon>Eukaryota</taxon>
        <taxon>Viridiplantae</taxon>
        <taxon>Streptophyta</taxon>
        <taxon>Embryophyta</taxon>
        <taxon>Tracheophyta</taxon>
        <taxon>Spermatophyta</taxon>
        <taxon>Magnoliopsida</taxon>
        <taxon>eudicotyledons</taxon>
        <taxon>Gunneridae</taxon>
        <taxon>Pentapetalae</taxon>
        <taxon>rosids</taxon>
        <taxon>fabids</taxon>
        <taxon>Malpighiales</taxon>
        <taxon>Euphorbiaceae</taxon>
        <taxon>Crotonoideae</taxon>
        <taxon>Jatropheae</taxon>
        <taxon>Jatropha</taxon>
    </lineage>
</organism>
<sequence length="160" mass="17330">MTRKTRFVVEKETITGSLDSDGGPMRVALRSPEKGASPHKEGEINFSTQNPPEAALTSDNLNKRSGKTHSASDDVVINFSSSNVKAMLEAQRNNSEMIAKLLQTMKIFMEKVTGRKIDVVDSPVNRSPTSKSFVKEENESSSKCAKELGGATTSKSLSGH</sequence>
<evidence type="ECO:0000313" key="2">
    <source>
        <dbReference type="EMBL" id="KDP46115.1"/>
    </source>
</evidence>
<proteinExistence type="predicted"/>
<feature type="compositionally biased region" description="Basic and acidic residues" evidence="1">
    <location>
        <begin position="31"/>
        <end position="43"/>
    </location>
</feature>
<name>A0A067LMR2_JATCU</name>
<dbReference type="Proteomes" id="UP000027138">
    <property type="component" value="Unassembled WGS sequence"/>
</dbReference>
<accession>A0A067LMR2</accession>
<reference evidence="2 3" key="1">
    <citation type="journal article" date="2014" name="PLoS ONE">
        <title>Global Analysis of Gene Expression Profiles in Physic Nut (Jatropha curcas L.) Seedlings Exposed to Salt Stress.</title>
        <authorList>
            <person name="Zhang L."/>
            <person name="Zhang C."/>
            <person name="Wu P."/>
            <person name="Chen Y."/>
            <person name="Li M."/>
            <person name="Jiang H."/>
            <person name="Wu G."/>
        </authorList>
    </citation>
    <scope>NUCLEOTIDE SEQUENCE [LARGE SCALE GENOMIC DNA]</scope>
    <source>
        <strain evidence="3">cv. GZQX0401</strain>
        <tissue evidence="2">Young leaves</tissue>
    </source>
</reference>
<evidence type="ECO:0000256" key="1">
    <source>
        <dbReference type="SAM" id="MobiDB-lite"/>
    </source>
</evidence>
<evidence type="ECO:0000313" key="3">
    <source>
        <dbReference type="Proteomes" id="UP000027138"/>
    </source>
</evidence>
<protein>
    <submittedName>
        <fullName evidence="2">Uncharacterized protein</fullName>
    </submittedName>
</protein>
<keyword evidence="3" id="KW-1185">Reference proteome</keyword>
<feature type="compositionally biased region" description="Polar residues" evidence="1">
    <location>
        <begin position="151"/>
        <end position="160"/>
    </location>
</feature>
<dbReference type="AlphaFoldDB" id="A0A067LMR2"/>
<dbReference type="EMBL" id="KK914220">
    <property type="protein sequence ID" value="KDP46115.1"/>
    <property type="molecule type" value="Genomic_DNA"/>
</dbReference>
<feature type="region of interest" description="Disordered" evidence="1">
    <location>
        <begin position="14"/>
        <end position="72"/>
    </location>
</feature>